<keyword evidence="2" id="KW-0614">Plasmid</keyword>
<dbReference type="Proteomes" id="UP000008703">
    <property type="component" value="Plasmid pSTRVI02"/>
</dbReference>
<gene>
    <name evidence="2" type="ORF">Strvi_0071</name>
</gene>
<organism evidence="2 3">
    <name type="scientific">Streptomyces violaceusniger (strain Tu 4113)</name>
    <dbReference type="NCBI Taxonomy" id="653045"/>
    <lineage>
        <taxon>Bacteria</taxon>
        <taxon>Bacillati</taxon>
        <taxon>Actinomycetota</taxon>
        <taxon>Actinomycetes</taxon>
        <taxon>Kitasatosporales</taxon>
        <taxon>Streptomycetaceae</taxon>
        <taxon>Streptomyces</taxon>
        <taxon>Streptomyces violaceusniger group</taxon>
    </lineage>
</organism>
<dbReference type="GO" id="GO:0004386">
    <property type="term" value="F:helicase activity"/>
    <property type="evidence" value="ECO:0007669"/>
    <property type="project" value="UniProtKB-KW"/>
</dbReference>
<sequence length="517" mass="55190">MTTTTQTPEGADPFAEFFGFLDDPTGDEHDPAHDGTDPHEPAPVAVLPGCTGRLGQARPAFAVPSAPLVAGCCSCGEGIERPLNGPRPACTHNGTRYPDGSVVVGGCRVKPNGRGRCFNDRHDVDGVALFSAGNYVPQCAGCVAQRLGVDLDALPAGEHFAPPRVARFDGGAFFAAQGNVYTLRRADGGGWEAVALSGGLAGPVHGRTQADAIAGVWQATGSQWDVSAPVVVRREGRDPYGLPQARADVLCEGQGLYLMKNPHAGRDPWAEPCPRCGGRGYLEAYKHVKGGMCFECDGDRIRMSYTLAEASAVVRRMAREERTARDRRALDAERKRRRWDRFAQAHPEAAGWIAEAGRGGNDFAGEMLGRVHAGHDLTAGQVEACERAAVREAEKKRERDTAEAARVARVTRSRAAGAKGETVTVAGTVARVWRYSTGPVWRPVRKCGVIVEDGAGVSVVMFTSARAAFDLEKGDAVTVTGEIKDPDNRNRDTGEIQALIRAPKFSDHGSRNETAEA</sequence>
<accession>G2PHP6</accession>
<keyword evidence="3" id="KW-1185">Reference proteome</keyword>
<name>G2PHP6_STRV4</name>
<proteinExistence type="predicted"/>
<dbReference type="RefSeq" id="WP_014043782.1">
    <property type="nucleotide sequence ID" value="NC_015952.1"/>
</dbReference>
<dbReference type="EMBL" id="CP002996">
    <property type="protein sequence ID" value="AEM88847.1"/>
    <property type="molecule type" value="Genomic_DNA"/>
</dbReference>
<evidence type="ECO:0000256" key="1">
    <source>
        <dbReference type="SAM" id="MobiDB-lite"/>
    </source>
</evidence>
<evidence type="ECO:0000313" key="2">
    <source>
        <dbReference type="EMBL" id="AEM88847.1"/>
    </source>
</evidence>
<dbReference type="HOGENOM" id="CLU_526676_0_0_11"/>
<geneLocation type="plasmid" evidence="2 3">
    <name>pSTRVI02</name>
</geneLocation>
<feature type="region of interest" description="Disordered" evidence="1">
    <location>
        <begin position="19"/>
        <end position="41"/>
    </location>
</feature>
<dbReference type="AlphaFoldDB" id="G2PHP6"/>
<feature type="compositionally biased region" description="Basic and acidic residues" evidence="1">
    <location>
        <begin position="26"/>
        <end position="40"/>
    </location>
</feature>
<protein>
    <submittedName>
        <fullName evidence="2">Nucleic acid binding OB-fold tRNA/helicase-type</fullName>
    </submittedName>
</protein>
<dbReference type="KEGG" id="svl:Strvi_0071"/>
<reference evidence="2" key="1">
    <citation type="submission" date="2011-08" db="EMBL/GenBank/DDBJ databases">
        <title>Complete sequence of plasmid 2 of Streptomyces violaceusniger Tu 4113.</title>
        <authorList>
            <consortium name="US DOE Joint Genome Institute"/>
            <person name="Lucas S."/>
            <person name="Han J."/>
            <person name="Lapidus A."/>
            <person name="Cheng J.-F."/>
            <person name="Goodwin L."/>
            <person name="Pitluck S."/>
            <person name="Peters L."/>
            <person name="Ivanova N."/>
            <person name="Daligault H."/>
            <person name="Detter J.C."/>
            <person name="Han C."/>
            <person name="Tapia R."/>
            <person name="Land M."/>
            <person name="Hauser L."/>
            <person name="Kyrpides N."/>
            <person name="Ivanova N."/>
            <person name="Pagani I."/>
            <person name="Hagen A."/>
            <person name="Katz L."/>
            <person name="Fiedler H.-P."/>
            <person name="Keasling J."/>
            <person name="Fortman J."/>
            <person name="Woyke T."/>
        </authorList>
    </citation>
    <scope>NUCLEOTIDE SEQUENCE [LARGE SCALE GENOMIC DNA]</scope>
    <source>
        <strain evidence="2">Tu 4113</strain>
        <plasmid evidence="2">pSTRVI02</plasmid>
    </source>
</reference>
<evidence type="ECO:0000313" key="3">
    <source>
        <dbReference type="Proteomes" id="UP000008703"/>
    </source>
</evidence>